<dbReference type="PANTHER" id="PTHR21342:SF1">
    <property type="entry name" value="PHOSPHOPANTETHEINE ADENYLYLTRANSFERASE"/>
    <property type="match status" value="1"/>
</dbReference>
<keyword evidence="3 9" id="KW-0548">Nucleotidyltransferase</keyword>
<reference evidence="12" key="1">
    <citation type="journal article" date="2019" name="Int. J. Syst. Evol. Microbiol.">
        <title>The Global Catalogue of Microorganisms (GCM) 10K type strain sequencing project: providing services to taxonomists for standard genome sequencing and annotation.</title>
        <authorList>
            <consortium name="The Broad Institute Genomics Platform"/>
            <consortium name="The Broad Institute Genome Sequencing Center for Infectious Disease"/>
            <person name="Wu L."/>
            <person name="Ma J."/>
        </authorList>
    </citation>
    <scope>NUCLEOTIDE SEQUENCE [LARGE SCALE GENOMIC DNA]</scope>
    <source>
        <strain evidence="12">JCM 18126</strain>
    </source>
</reference>
<feature type="site" description="Transition state stabilizer" evidence="9">
    <location>
        <position position="22"/>
    </location>
</feature>
<evidence type="ECO:0000256" key="2">
    <source>
        <dbReference type="ARBA" id="ARBA00022679"/>
    </source>
</evidence>
<feature type="binding site" evidence="9">
    <location>
        <position position="82"/>
    </location>
    <ligand>
        <name>substrate</name>
    </ligand>
</feature>
<evidence type="ECO:0000256" key="7">
    <source>
        <dbReference type="ARBA" id="ARBA00022993"/>
    </source>
</evidence>
<comment type="pathway">
    <text evidence="9">Cofactor biosynthesis; coenzyme A biosynthesis; CoA from (R)-pantothenate: step 4/5.</text>
</comment>
<evidence type="ECO:0000313" key="11">
    <source>
        <dbReference type="EMBL" id="GAA4985010.1"/>
    </source>
</evidence>
<comment type="similarity">
    <text evidence="9">Belongs to the bacterial CoaD family.</text>
</comment>
<dbReference type="PANTHER" id="PTHR21342">
    <property type="entry name" value="PHOSPHOPANTETHEINE ADENYLYLTRANSFERASE"/>
    <property type="match status" value="1"/>
</dbReference>
<dbReference type="PRINTS" id="PR01020">
    <property type="entry name" value="LPSBIOSNTHSS"/>
</dbReference>
<protein>
    <recommendedName>
        <fullName evidence="9">Phosphopantetheine adenylyltransferase</fullName>
        <ecNumber evidence="9">2.7.7.3</ecNumber>
    </recommendedName>
    <alternativeName>
        <fullName evidence="9">Dephospho-CoA pyrophosphorylase</fullName>
    </alternativeName>
    <alternativeName>
        <fullName evidence="9">Pantetheine-phosphate adenylyltransferase</fullName>
        <shortName evidence="9">PPAT</shortName>
    </alternativeName>
</protein>
<comment type="caution">
    <text evidence="11">The sequence shown here is derived from an EMBL/GenBank/DDBJ whole genome shotgun (WGS) entry which is preliminary data.</text>
</comment>
<accession>A0ABP9I2D1</accession>
<keyword evidence="4 9" id="KW-0547">Nucleotide-binding</keyword>
<keyword evidence="2 9" id="KW-0808">Transferase</keyword>
<feature type="binding site" evidence="9">
    <location>
        <position position="107"/>
    </location>
    <ligand>
        <name>ATP</name>
        <dbReference type="ChEBI" id="CHEBI:30616"/>
    </ligand>
</feature>
<feature type="binding site" evidence="9">
    <location>
        <position position="14"/>
    </location>
    <ligand>
        <name>substrate</name>
    </ligand>
</feature>
<evidence type="ECO:0000256" key="8">
    <source>
        <dbReference type="ARBA" id="ARBA00029346"/>
    </source>
</evidence>
<evidence type="ECO:0000256" key="1">
    <source>
        <dbReference type="ARBA" id="ARBA00022490"/>
    </source>
</evidence>
<comment type="subunit">
    <text evidence="9">Homohexamer.</text>
</comment>
<dbReference type="CDD" id="cd02163">
    <property type="entry name" value="PPAT"/>
    <property type="match status" value="1"/>
</dbReference>
<evidence type="ECO:0000256" key="6">
    <source>
        <dbReference type="ARBA" id="ARBA00022842"/>
    </source>
</evidence>
<gene>
    <name evidence="9 11" type="primary">coaD</name>
    <name evidence="11" type="ORF">GCM10023225_24940</name>
</gene>
<feature type="binding site" evidence="9">
    <location>
        <position position="96"/>
    </location>
    <ligand>
        <name>substrate</name>
    </ligand>
</feature>
<keyword evidence="6 9" id="KW-0460">Magnesium</keyword>
<dbReference type="GO" id="GO:0016779">
    <property type="term" value="F:nucleotidyltransferase activity"/>
    <property type="evidence" value="ECO:0007669"/>
    <property type="project" value="UniProtKB-KW"/>
</dbReference>
<sequence length="183" mass="19438">MPEPAARRCVCPGSFDPVTVGHVDVILRAARLFEEVVVAVAANPAKRSLFTLDERVAMVREAIAGRPGAERVVVDALGDGLLAEHSRAIGAPVVVKGLRGGTDFAYELPMALMNRHLADVETVFLAGDPRFEHVSSSLVKEVAGHGGDVRGLVPPQVETALRERLEQQRPGGAAQPDQPQGGR</sequence>
<dbReference type="EMBL" id="BAABIL010000390">
    <property type="protein sequence ID" value="GAA4985010.1"/>
    <property type="molecule type" value="Genomic_DNA"/>
</dbReference>
<evidence type="ECO:0000313" key="12">
    <source>
        <dbReference type="Proteomes" id="UP001501195"/>
    </source>
</evidence>
<dbReference type="InterPro" id="IPR004821">
    <property type="entry name" value="Cyt_trans-like"/>
</dbReference>
<keyword evidence="5 9" id="KW-0067">ATP-binding</keyword>
<evidence type="ECO:0000256" key="4">
    <source>
        <dbReference type="ARBA" id="ARBA00022741"/>
    </source>
</evidence>
<dbReference type="Proteomes" id="UP001501195">
    <property type="component" value="Unassembled WGS sequence"/>
</dbReference>
<dbReference type="EC" id="2.7.7.3" evidence="9"/>
<keyword evidence="1 9" id="KW-0963">Cytoplasm</keyword>
<evidence type="ECO:0000259" key="10">
    <source>
        <dbReference type="Pfam" id="PF01467"/>
    </source>
</evidence>
<dbReference type="NCBIfam" id="TIGR01510">
    <property type="entry name" value="coaD_prev_kdtB"/>
    <property type="match status" value="1"/>
</dbReference>
<feature type="binding site" evidence="9">
    <location>
        <begin position="131"/>
        <end position="137"/>
    </location>
    <ligand>
        <name>ATP</name>
        <dbReference type="ChEBI" id="CHEBI:30616"/>
    </ligand>
</feature>
<comment type="subcellular location">
    <subcellularLocation>
        <location evidence="9">Cytoplasm</location>
    </subcellularLocation>
</comment>
<dbReference type="SUPFAM" id="SSF52374">
    <property type="entry name" value="Nucleotidylyl transferase"/>
    <property type="match status" value="1"/>
</dbReference>
<organism evidence="11 12">
    <name type="scientific">Kineococcus glutinatus</name>
    <dbReference type="NCBI Taxonomy" id="1070872"/>
    <lineage>
        <taxon>Bacteria</taxon>
        <taxon>Bacillati</taxon>
        <taxon>Actinomycetota</taxon>
        <taxon>Actinomycetes</taxon>
        <taxon>Kineosporiales</taxon>
        <taxon>Kineosporiaceae</taxon>
        <taxon>Kineococcus</taxon>
    </lineage>
</organism>
<name>A0ABP9I2D1_9ACTN</name>
<dbReference type="RefSeq" id="WP_345712919.1">
    <property type="nucleotide sequence ID" value="NZ_BAABIL010000390.1"/>
</dbReference>
<keyword evidence="7 9" id="KW-0173">Coenzyme A biosynthesis</keyword>
<comment type="catalytic activity">
    <reaction evidence="8 9">
        <text>(R)-4'-phosphopantetheine + ATP + H(+) = 3'-dephospho-CoA + diphosphate</text>
        <dbReference type="Rhea" id="RHEA:19801"/>
        <dbReference type="ChEBI" id="CHEBI:15378"/>
        <dbReference type="ChEBI" id="CHEBI:30616"/>
        <dbReference type="ChEBI" id="CHEBI:33019"/>
        <dbReference type="ChEBI" id="CHEBI:57328"/>
        <dbReference type="ChEBI" id="CHEBI:61723"/>
        <dbReference type="EC" id="2.7.7.3"/>
    </reaction>
</comment>
<evidence type="ECO:0000256" key="5">
    <source>
        <dbReference type="ARBA" id="ARBA00022840"/>
    </source>
</evidence>
<feature type="binding site" evidence="9">
    <location>
        <position position="22"/>
    </location>
    <ligand>
        <name>ATP</name>
        <dbReference type="ChEBI" id="CHEBI:30616"/>
    </ligand>
</feature>
<dbReference type="Pfam" id="PF01467">
    <property type="entry name" value="CTP_transf_like"/>
    <property type="match status" value="1"/>
</dbReference>
<dbReference type="HAMAP" id="MF_00151">
    <property type="entry name" value="PPAT_bact"/>
    <property type="match status" value="1"/>
</dbReference>
<dbReference type="NCBIfam" id="TIGR00125">
    <property type="entry name" value="cyt_tran_rel"/>
    <property type="match status" value="1"/>
</dbReference>
<feature type="binding site" evidence="9">
    <location>
        <begin position="97"/>
        <end position="99"/>
    </location>
    <ligand>
        <name>ATP</name>
        <dbReference type="ChEBI" id="CHEBI:30616"/>
    </ligand>
</feature>
<comment type="function">
    <text evidence="9">Reversibly transfers an adenylyl group from ATP to 4'-phosphopantetheine, yielding dephospho-CoA (dPCoA) and pyrophosphate.</text>
</comment>
<dbReference type="Gene3D" id="3.40.50.620">
    <property type="entry name" value="HUPs"/>
    <property type="match status" value="1"/>
</dbReference>
<evidence type="ECO:0000256" key="3">
    <source>
        <dbReference type="ARBA" id="ARBA00022695"/>
    </source>
</evidence>
<feature type="binding site" evidence="9">
    <location>
        <begin position="14"/>
        <end position="15"/>
    </location>
    <ligand>
        <name>ATP</name>
        <dbReference type="ChEBI" id="CHEBI:30616"/>
    </ligand>
</feature>
<feature type="binding site" evidence="9">
    <location>
        <position position="46"/>
    </location>
    <ligand>
        <name>substrate</name>
    </ligand>
</feature>
<feature type="domain" description="Cytidyltransferase-like" evidence="10">
    <location>
        <begin position="10"/>
        <end position="141"/>
    </location>
</feature>
<dbReference type="InterPro" id="IPR014729">
    <property type="entry name" value="Rossmann-like_a/b/a_fold"/>
</dbReference>
<proteinExistence type="inferred from homology"/>
<evidence type="ECO:0000256" key="9">
    <source>
        <dbReference type="HAMAP-Rule" id="MF_00151"/>
    </source>
</evidence>
<comment type="cofactor">
    <cofactor evidence="9">
        <name>Mg(2+)</name>
        <dbReference type="ChEBI" id="CHEBI:18420"/>
    </cofactor>
</comment>
<keyword evidence="12" id="KW-1185">Reference proteome</keyword>
<dbReference type="InterPro" id="IPR001980">
    <property type="entry name" value="PPAT"/>
</dbReference>